<dbReference type="PANTHER" id="PTHR39186:SF1">
    <property type="entry name" value="DUF2071 DOMAIN-CONTAINING PROTEIN"/>
    <property type="match status" value="1"/>
</dbReference>
<dbReference type="PANTHER" id="PTHR39186">
    <property type="entry name" value="DUF2071 FAMILY PROTEIN"/>
    <property type="match status" value="1"/>
</dbReference>
<name>A0A4R7FW39_9MICC</name>
<dbReference type="Proteomes" id="UP000294506">
    <property type="component" value="Unassembled WGS sequence"/>
</dbReference>
<dbReference type="EMBL" id="SOAN01000011">
    <property type="protein sequence ID" value="TDS82999.1"/>
    <property type="molecule type" value="Genomic_DNA"/>
</dbReference>
<evidence type="ECO:0008006" key="3">
    <source>
        <dbReference type="Google" id="ProtNLM"/>
    </source>
</evidence>
<dbReference type="SUPFAM" id="SSF160104">
    <property type="entry name" value="Acetoacetate decarboxylase-like"/>
    <property type="match status" value="1"/>
</dbReference>
<evidence type="ECO:0000313" key="2">
    <source>
        <dbReference type="Proteomes" id="UP000294506"/>
    </source>
</evidence>
<proteinExistence type="predicted"/>
<dbReference type="InterPro" id="IPR023375">
    <property type="entry name" value="ADC_dom_sf"/>
</dbReference>
<organism evidence="1 2">
    <name type="scientific">Nesterenkonia aurantiaca</name>
    <dbReference type="NCBI Taxonomy" id="1436010"/>
    <lineage>
        <taxon>Bacteria</taxon>
        <taxon>Bacillati</taxon>
        <taxon>Actinomycetota</taxon>
        <taxon>Actinomycetes</taxon>
        <taxon>Micrococcales</taxon>
        <taxon>Micrococcaceae</taxon>
        <taxon>Nesterenkonia</taxon>
    </lineage>
</organism>
<accession>A0A4R7FW39</accession>
<evidence type="ECO:0000313" key="1">
    <source>
        <dbReference type="EMBL" id="TDS82999.1"/>
    </source>
</evidence>
<protein>
    <recommendedName>
        <fullName evidence="3">DUF2071 domain-containing protein</fullName>
    </recommendedName>
</protein>
<dbReference type="Pfam" id="PF09844">
    <property type="entry name" value="DUF2071"/>
    <property type="match status" value="1"/>
</dbReference>
<dbReference type="AlphaFoldDB" id="A0A4R7FW39"/>
<comment type="caution">
    <text evidence="1">The sequence shown here is derived from an EMBL/GenBank/DDBJ whole genome shotgun (WGS) entry which is preliminary data.</text>
</comment>
<dbReference type="Gene3D" id="2.40.400.10">
    <property type="entry name" value="Acetoacetate decarboxylase-like"/>
    <property type="match status" value="1"/>
</dbReference>
<reference evidence="1 2" key="1">
    <citation type="submission" date="2019-03" db="EMBL/GenBank/DDBJ databases">
        <title>Genomic Encyclopedia of Type Strains, Phase III (KMG-III): the genomes of soil and plant-associated and newly described type strains.</title>
        <authorList>
            <person name="Whitman W."/>
        </authorList>
    </citation>
    <scope>NUCLEOTIDE SEQUENCE [LARGE SCALE GENOMIC DNA]</scope>
    <source>
        <strain evidence="1 2">DSM 27373</strain>
    </source>
</reference>
<sequence length="257" mass="28249">MAFNALSPEAPPLGGAAILRQRWSEVSFVHWRVDPGVVEPYMPPGCSPDVLDGSSWVGLIGFQMSKSSFLGGPAIPWLGDFPEVNVRLYSIDEHGRRGVVFRSLEASHLIPVLVARAAFGLRYQWASMKIRQHQGEVEYTTRRHGQHAAASTLRVRPGPQSGADTDLAQDPVASFLTSRWGFHERHLGRTLYCRNSHEPWPLQPAELTHLEDGLLAAAGFDGLSARAPDSVLYAPEVTTVFAAPQRAPRQGPAERRS</sequence>
<gene>
    <name evidence="1" type="ORF">EV640_1114</name>
</gene>
<keyword evidence="2" id="KW-1185">Reference proteome</keyword>
<dbReference type="RefSeq" id="WP_133726556.1">
    <property type="nucleotide sequence ID" value="NZ_SOAN01000011.1"/>
</dbReference>
<dbReference type="InterPro" id="IPR018644">
    <property type="entry name" value="DUF2071"/>
</dbReference>